<reference evidence="5" key="2">
    <citation type="submission" date="2025-09" db="UniProtKB">
        <authorList>
            <consortium name="Ensembl"/>
        </authorList>
    </citation>
    <scope>IDENTIFICATION</scope>
</reference>
<evidence type="ECO:0000256" key="4">
    <source>
        <dbReference type="SAM" id="Phobius"/>
    </source>
</evidence>
<evidence type="ECO:0000256" key="2">
    <source>
        <dbReference type="ARBA" id="ARBA00023004"/>
    </source>
</evidence>
<protein>
    <submittedName>
        <fullName evidence="5">Cytochrome P450, family 20, subfamily A, polypeptide 1</fullName>
    </submittedName>
</protein>
<dbReference type="GO" id="GO:0036269">
    <property type="term" value="P:swimming behavior"/>
    <property type="evidence" value="ECO:0007669"/>
    <property type="project" value="Ensembl"/>
</dbReference>
<dbReference type="PANTHER" id="PTHR24280">
    <property type="entry name" value="CYTOCHROME P450 20A1"/>
    <property type="match status" value="1"/>
</dbReference>
<keyword evidence="4" id="KW-0812">Transmembrane</keyword>
<dbReference type="STRING" id="61819.ENSACIP00000001399"/>
<dbReference type="GO" id="GO:0004497">
    <property type="term" value="F:monooxygenase activity"/>
    <property type="evidence" value="ECO:0007669"/>
    <property type="project" value="InterPro"/>
</dbReference>
<dbReference type="InterPro" id="IPR036396">
    <property type="entry name" value="Cyt_P450_sf"/>
</dbReference>
<proteinExistence type="inferred from homology"/>
<dbReference type="GO" id="GO:0016705">
    <property type="term" value="F:oxidoreductase activity, acting on paired donors, with incorporation or reduction of molecular oxygen"/>
    <property type="evidence" value="ECO:0007669"/>
    <property type="project" value="InterPro"/>
</dbReference>
<dbReference type="AlphaFoldDB" id="A0A3Q0QQA6"/>
<dbReference type="InterPro" id="IPR002401">
    <property type="entry name" value="Cyt_P450_E_grp-I"/>
</dbReference>
<dbReference type="OMA" id="YFQVWSE"/>
<dbReference type="GO" id="GO:0016020">
    <property type="term" value="C:membrane"/>
    <property type="evidence" value="ECO:0007669"/>
    <property type="project" value="TreeGrafter"/>
</dbReference>
<dbReference type="GO" id="GO:0020037">
    <property type="term" value="F:heme binding"/>
    <property type="evidence" value="ECO:0007669"/>
    <property type="project" value="InterPro"/>
</dbReference>
<evidence type="ECO:0000256" key="3">
    <source>
        <dbReference type="PIRSR" id="PIRSR602401-1"/>
    </source>
</evidence>
<feature type="binding site" description="axial binding residue" evidence="3">
    <location>
        <position position="407"/>
    </location>
    <ligand>
        <name>heme</name>
        <dbReference type="ChEBI" id="CHEBI:30413"/>
    </ligand>
    <ligandPart>
        <name>Fe</name>
        <dbReference type="ChEBI" id="CHEBI:18248"/>
    </ligandPart>
</feature>
<comment type="similarity">
    <text evidence="1">Belongs to the cytochrome P450 family.</text>
</comment>
<name>A0A3Q0QQA6_AMPCI</name>
<dbReference type="Pfam" id="PF00067">
    <property type="entry name" value="p450"/>
    <property type="match status" value="2"/>
</dbReference>
<keyword evidence="3" id="KW-0479">Metal-binding</keyword>
<evidence type="ECO:0000256" key="1">
    <source>
        <dbReference type="ARBA" id="ARBA00010617"/>
    </source>
</evidence>
<evidence type="ECO:0000313" key="6">
    <source>
        <dbReference type="Proteomes" id="UP000261340"/>
    </source>
</evidence>
<dbReference type="Ensembl" id="ENSACIT00000001457.1">
    <property type="protein sequence ID" value="ENSACIP00000001399.1"/>
    <property type="gene ID" value="ENSACIG00000001147.1"/>
</dbReference>
<feature type="transmembrane region" description="Helical" evidence="4">
    <location>
        <begin position="6"/>
        <end position="23"/>
    </location>
</feature>
<keyword evidence="2 3" id="KW-0408">Iron</keyword>
<dbReference type="Gene3D" id="1.10.630.10">
    <property type="entry name" value="Cytochrome P450"/>
    <property type="match status" value="1"/>
</dbReference>
<dbReference type="GO" id="GO:0071632">
    <property type="term" value="P:optomotor response"/>
    <property type="evidence" value="ECO:0007669"/>
    <property type="project" value="Ensembl"/>
</dbReference>
<keyword evidence="3" id="KW-0349">Heme</keyword>
<dbReference type="GeneTree" id="ENSGT00500000044939"/>
<keyword evidence="4" id="KW-0472">Membrane</keyword>
<dbReference type="PANTHER" id="PTHR24280:SF4">
    <property type="entry name" value="CYTOCHROME P450 20A1"/>
    <property type="match status" value="1"/>
</dbReference>
<dbReference type="InterPro" id="IPR001128">
    <property type="entry name" value="Cyt_P450"/>
</dbReference>
<comment type="cofactor">
    <cofactor evidence="3">
        <name>heme</name>
        <dbReference type="ChEBI" id="CHEBI:30413"/>
    </cofactor>
</comment>
<sequence length="461" mass="51740">MLDFAIFAVTFVIILVGAVLYLYPSSRRASGIPGLNPTDEKDGNLQDIINRGSLHEFLVSLHEEFGSVASFWFGGRPVVSLGSVSQLRQHINPNHTTDSFETMLKSLLGYQSGMGGGASESVMRKKVYESASNNTLKNNFPLVLKLVEELVRKWRSFPDGQHTPLCAHLLGLAMKTVTQLALGERFGDDAEVIAFRKNHDAIWSEIGKGYLDGSLEKSSSRKAHYEKALSEMEAALLSVAKERKAQRKQTVFVDALLQSSFTERQVNADELLLSILRRRKGLCIWALHFLSSSEEVQDKLYRELEEVLGSDPVSFDKIPELRYCQQVLNETVRTAKLTPVAARLQEVEGKVDQHVIPKETLVIYALGVVLQDDETWSSPYRFDPDRFEDESARKTFCLLGFSGNQTCPELRFAYTVATVLLSTLVRQLKLHRLKGQIAEVRSELVSTPKDETWITVSRRGS</sequence>
<reference evidence="5" key="1">
    <citation type="submission" date="2025-08" db="UniProtKB">
        <authorList>
            <consortium name="Ensembl"/>
        </authorList>
    </citation>
    <scope>IDENTIFICATION</scope>
</reference>
<dbReference type="SUPFAM" id="SSF48264">
    <property type="entry name" value="Cytochrome P450"/>
    <property type="match status" value="1"/>
</dbReference>
<organism evidence="5 6">
    <name type="scientific">Amphilophus citrinellus</name>
    <name type="common">Midas cichlid</name>
    <name type="synonym">Cichlasoma citrinellum</name>
    <dbReference type="NCBI Taxonomy" id="61819"/>
    <lineage>
        <taxon>Eukaryota</taxon>
        <taxon>Metazoa</taxon>
        <taxon>Chordata</taxon>
        <taxon>Craniata</taxon>
        <taxon>Vertebrata</taxon>
        <taxon>Euteleostomi</taxon>
        <taxon>Actinopterygii</taxon>
        <taxon>Neopterygii</taxon>
        <taxon>Teleostei</taxon>
        <taxon>Neoteleostei</taxon>
        <taxon>Acanthomorphata</taxon>
        <taxon>Ovalentaria</taxon>
        <taxon>Cichlomorphae</taxon>
        <taxon>Cichliformes</taxon>
        <taxon>Cichlidae</taxon>
        <taxon>New World cichlids</taxon>
        <taxon>Cichlasomatinae</taxon>
        <taxon>Heroini</taxon>
        <taxon>Amphilophus</taxon>
    </lineage>
</organism>
<evidence type="ECO:0000313" key="5">
    <source>
        <dbReference type="Ensembl" id="ENSACIP00000001399.1"/>
    </source>
</evidence>
<dbReference type="Proteomes" id="UP000261340">
    <property type="component" value="Unplaced"/>
</dbReference>
<dbReference type="GO" id="GO:0005506">
    <property type="term" value="F:iron ion binding"/>
    <property type="evidence" value="ECO:0007669"/>
    <property type="project" value="InterPro"/>
</dbReference>
<accession>A0A3Q0QQA6</accession>
<keyword evidence="4" id="KW-1133">Transmembrane helix</keyword>
<dbReference type="InterPro" id="IPR052666">
    <property type="entry name" value="CYP450_20A1-like"/>
</dbReference>
<keyword evidence="6" id="KW-1185">Reference proteome</keyword>
<dbReference type="PRINTS" id="PR00463">
    <property type="entry name" value="EP450I"/>
</dbReference>